<name>A0A6M0QV87_9RHOB</name>
<comment type="caution">
    <text evidence="1">The sequence shown here is derived from an EMBL/GenBank/DDBJ whole genome shotgun (WGS) entry which is preliminary data.</text>
</comment>
<evidence type="ECO:0000313" key="1">
    <source>
        <dbReference type="EMBL" id="NEY90573.1"/>
    </source>
</evidence>
<dbReference type="EMBL" id="JAAIVJ010000004">
    <property type="protein sequence ID" value="NEY90573.1"/>
    <property type="molecule type" value="Genomic_DNA"/>
</dbReference>
<evidence type="ECO:0000313" key="2">
    <source>
        <dbReference type="Proteomes" id="UP000477782"/>
    </source>
</evidence>
<reference evidence="1 2" key="1">
    <citation type="submission" date="2020-02" db="EMBL/GenBank/DDBJ databases">
        <authorList>
            <person name="Chen W.-M."/>
        </authorList>
    </citation>
    <scope>NUCLEOTIDE SEQUENCE [LARGE SCALE GENOMIC DNA]</scope>
    <source>
        <strain evidence="1 2">KMS-5</strain>
    </source>
</reference>
<dbReference type="Proteomes" id="UP000477782">
    <property type="component" value="Unassembled WGS sequence"/>
</dbReference>
<accession>A0A6M0QV87</accession>
<protein>
    <submittedName>
        <fullName evidence="1">Uncharacterized protein</fullName>
    </submittedName>
</protein>
<gene>
    <name evidence="1" type="ORF">G4Z14_09710</name>
</gene>
<proteinExistence type="predicted"/>
<dbReference type="RefSeq" id="WP_164625159.1">
    <property type="nucleotide sequence ID" value="NZ_JAAIVJ010000004.1"/>
</dbReference>
<sequence length="1218" mass="131084">MPKVNYRKVSEPSAGASFWSAGTALRRRLAFTSAMAIALAAGQGLSQDGGLAVPPLTPVEGCALVDGRLPEGCVHSSAGTVVSMPAGANTEGDVASGPLGEQGYSIIIDAPGSGGPAKIIAGAPVRVANDLRTIDETLAAAGVSVTFDRLGAKQRLAVSTNDLRRSYAAGDSVVFRSSSNYPAYIAKSEVRIVDRRDPGRVIAVLPVSPNGTAAWNVPADGTADMAYSLRVYDSVGRYDETVFLPISRSSQRLASPVLDGSIIAAGEGEDMTRRRSIPVNGGAVTISADNVPAGSTVMVMGEAVPVDAGGAFVTQRILPPGLQQVRVGVGGRDFSRPVEIPQEDWFYFAMVDLTVGKSDGETYELGRVAGYAKGTMANGVTVTAAIDTREQELDNIFNDLGAKEPSSVLRRIQDNDVYPTFGDDSTIIEDAPTSGKLYLKVQKDNSHLLWGDFKNADDGTSLIRSDRTLYGLQGVHESVGQTAHGEPRLRVSAYAAQPDRLAQRDVLRGTGGTTYFLRRQDILTGTATLYIQMRDPVTGLVVQTRRLVEGQDYEINYFQGVVILAQPLSTAATSGVVSDRPLGDYDLDLVAQYEYVPTVGNVDGTSAGLRVEGWVNDSLRLGASAQRESTGLADNDLVGVDMLMRRSDKTYLSAEYARSKGPGFGFDQSLNGGLDYLTDPTAGMVGRPAQSVRVEGRADLAEITNGRAEGYVLAYYDEKERGFISPDYNIAQDQKAAGLEGELVLNPSARLTFGVEKLRRGAAEDREDGRLGVIYDINDQWQAEAEVAHTDRFDPSAAPRYNGTRTDAAVRLTYTRDEDLSAWVFGQATLDVTGGLPKNNRVGFGVKARLTEQITFDGEISDGSLGGAGHALVTYEPNAATSLHMGYRLDPMRRFDGTGFPGDDGGVWVVGGQSRISDSVTLRAENTLDRKGDTPSLASAYGVTFTPNDQWTYDGSVFYGESEDPSTGVFKRRGLTMGVHYAEGERLQAGVKGEFRRETSTSNPALNRKTWGLSGYARMQINDATRFLANIDALVSSSDQTSLRDGRYIEANLGLAYRPVDNDRLNLLARYTYLYDLPGPDQVNFEGNLNGPRQKSHILSIDANYDVTQEVTIGGKLGYRKAKVADRGASAFTDSTATLGVLRMDYHMVHNWDISAEARVMRFHETGVTEKAAVLGVWRYFGNNVKAGVGYQWGKVSSDLREIEGGKEGAFLNIVATF</sequence>
<dbReference type="AlphaFoldDB" id="A0A6M0QV87"/>
<keyword evidence="2" id="KW-1185">Reference proteome</keyword>
<organism evidence="1 2">
    <name type="scientific">Tabrizicola oligotrophica</name>
    <dbReference type="NCBI Taxonomy" id="2710650"/>
    <lineage>
        <taxon>Bacteria</taxon>
        <taxon>Pseudomonadati</taxon>
        <taxon>Pseudomonadota</taxon>
        <taxon>Alphaproteobacteria</taxon>
        <taxon>Rhodobacterales</taxon>
        <taxon>Paracoccaceae</taxon>
        <taxon>Tabrizicola</taxon>
    </lineage>
</organism>
<dbReference type="SUPFAM" id="SSF56935">
    <property type="entry name" value="Porins"/>
    <property type="match status" value="1"/>
</dbReference>